<sequence length="169" mass="19045">MSKPAPNNNDTSSATDTALDSYTARVVELMSNDRRRGRPPTGTAKSNAERQRLYRERQKAKLAAAPAIPARDAEGEARAEELNRKLADALEEVARLNKENDALAYKVDRLTRDLKAGENENTRLRKRQDELVADLEHLRSRVARWKAQDGSETTEEPIRPKGRKGQRKA</sequence>
<keyword evidence="3" id="KW-1185">Reference proteome</keyword>
<dbReference type="OrthoDB" id="9855161at2"/>
<feature type="compositionally biased region" description="Basic residues" evidence="1">
    <location>
        <begin position="160"/>
        <end position="169"/>
    </location>
</feature>
<dbReference type="RefSeq" id="WP_120796950.1">
    <property type="nucleotide sequence ID" value="NZ_RBXL01000001.1"/>
</dbReference>
<evidence type="ECO:0000313" key="2">
    <source>
        <dbReference type="EMBL" id="RKT44516.1"/>
    </source>
</evidence>
<accession>A0A495V545</accession>
<name>A0A495V545_9GAMM</name>
<feature type="compositionally biased region" description="Polar residues" evidence="1">
    <location>
        <begin position="1"/>
        <end position="20"/>
    </location>
</feature>
<feature type="compositionally biased region" description="Low complexity" evidence="1">
    <location>
        <begin position="61"/>
        <end position="70"/>
    </location>
</feature>
<protein>
    <submittedName>
        <fullName evidence="2">Uncharacterized protein</fullName>
    </submittedName>
</protein>
<proteinExistence type="predicted"/>
<comment type="caution">
    <text evidence="2">The sequence shown here is derived from an EMBL/GenBank/DDBJ whole genome shotgun (WGS) entry which is preliminary data.</text>
</comment>
<reference evidence="2 3" key="1">
    <citation type="submission" date="2018-10" db="EMBL/GenBank/DDBJ databases">
        <title>Genomic Encyclopedia of Archaeal and Bacterial Type Strains, Phase II (KMG-II): from individual species to whole genera.</title>
        <authorList>
            <person name="Goeker M."/>
        </authorList>
    </citation>
    <scope>NUCLEOTIDE SEQUENCE [LARGE SCALE GENOMIC DNA]</scope>
    <source>
        <strain evidence="2 3">DSM 235</strain>
    </source>
</reference>
<dbReference type="Gene3D" id="1.20.5.4090">
    <property type="match status" value="1"/>
</dbReference>
<evidence type="ECO:0000256" key="1">
    <source>
        <dbReference type="SAM" id="MobiDB-lite"/>
    </source>
</evidence>
<feature type="region of interest" description="Disordered" evidence="1">
    <location>
        <begin position="57"/>
        <end position="76"/>
    </location>
</feature>
<dbReference type="EMBL" id="RBXL01000001">
    <property type="protein sequence ID" value="RKT44516.1"/>
    <property type="molecule type" value="Genomic_DNA"/>
</dbReference>
<feature type="region of interest" description="Disordered" evidence="1">
    <location>
        <begin position="1"/>
        <end position="51"/>
    </location>
</feature>
<feature type="region of interest" description="Disordered" evidence="1">
    <location>
        <begin position="142"/>
        <end position="169"/>
    </location>
</feature>
<organism evidence="2 3">
    <name type="scientific">Thiocapsa rosea</name>
    <dbReference type="NCBI Taxonomy" id="69360"/>
    <lineage>
        <taxon>Bacteria</taxon>
        <taxon>Pseudomonadati</taxon>
        <taxon>Pseudomonadota</taxon>
        <taxon>Gammaproteobacteria</taxon>
        <taxon>Chromatiales</taxon>
        <taxon>Chromatiaceae</taxon>
        <taxon>Thiocapsa</taxon>
    </lineage>
</organism>
<gene>
    <name evidence="2" type="ORF">BDD21_1901</name>
</gene>
<dbReference type="AlphaFoldDB" id="A0A495V545"/>
<dbReference type="Proteomes" id="UP000274556">
    <property type="component" value="Unassembled WGS sequence"/>
</dbReference>
<evidence type="ECO:0000313" key="3">
    <source>
        <dbReference type="Proteomes" id="UP000274556"/>
    </source>
</evidence>